<evidence type="ECO:0000313" key="1">
    <source>
        <dbReference type="EMBL" id="UWP96460.1"/>
    </source>
</evidence>
<accession>A0A9Q9HGH2</accession>
<dbReference type="RefSeq" id="WP_259806583.1">
    <property type="nucleotide sequence ID" value="NZ_CP080776.1"/>
</dbReference>
<gene>
    <name evidence="1" type="ORF">K3X48_05640</name>
</gene>
<name>A0A9Q9HGH2_9RHOB</name>
<reference evidence="1" key="1">
    <citation type="submission" date="2021-08" db="EMBL/GenBank/DDBJ databases">
        <authorList>
            <person name="Nwanade C."/>
            <person name="Wang M."/>
            <person name="Masoudi A."/>
            <person name="Yu Z."/>
            <person name="Liu J."/>
        </authorList>
    </citation>
    <scope>NUCLEOTIDE SEQUENCE</scope>
    <source>
        <strain evidence="1">S056</strain>
    </source>
</reference>
<sequence length="125" mass="13573">MFDLTNDTMTSIRAFMATHSEAVQNAAYLLGGQPALRKAQSLLDEIASALVLTRHLTAQLLNLHALLSLQNAHCDDTIEAACFANLDPASPIVEEICVLCDELECELLKLEDTELSTALSFRLAA</sequence>
<organism evidence="1 2">
    <name type="scientific">Aliiroseovarius crassostreae</name>
    <dbReference type="NCBI Taxonomy" id="154981"/>
    <lineage>
        <taxon>Bacteria</taxon>
        <taxon>Pseudomonadati</taxon>
        <taxon>Pseudomonadota</taxon>
        <taxon>Alphaproteobacteria</taxon>
        <taxon>Rhodobacterales</taxon>
        <taxon>Paracoccaceae</taxon>
        <taxon>Aliiroseovarius</taxon>
    </lineage>
</organism>
<evidence type="ECO:0000313" key="2">
    <source>
        <dbReference type="Proteomes" id="UP001057991"/>
    </source>
</evidence>
<dbReference type="Proteomes" id="UP001057991">
    <property type="component" value="Chromosome"/>
</dbReference>
<proteinExistence type="predicted"/>
<protein>
    <submittedName>
        <fullName evidence="1">Uncharacterized protein</fullName>
    </submittedName>
</protein>
<dbReference type="AlphaFoldDB" id="A0A9Q9HGH2"/>
<dbReference type="EMBL" id="CP080776">
    <property type="protein sequence ID" value="UWP96460.1"/>
    <property type="molecule type" value="Genomic_DNA"/>
</dbReference>